<evidence type="ECO:0000313" key="4">
    <source>
        <dbReference type="Proteomes" id="UP000184330"/>
    </source>
</evidence>
<feature type="domain" description="2EXR" evidence="2">
    <location>
        <begin position="108"/>
        <end position="184"/>
    </location>
</feature>
<reference evidence="3 4" key="1">
    <citation type="submission" date="2016-03" db="EMBL/GenBank/DDBJ databases">
        <authorList>
            <person name="Ploux O."/>
        </authorList>
    </citation>
    <scope>NUCLEOTIDE SEQUENCE [LARGE SCALE GENOMIC DNA]</scope>
    <source>
        <strain evidence="3 4">UAMH 11012</strain>
    </source>
</reference>
<name>A0A1L7XNU1_9HELO</name>
<evidence type="ECO:0000256" key="1">
    <source>
        <dbReference type="SAM" id="Coils"/>
    </source>
</evidence>
<evidence type="ECO:0000313" key="3">
    <source>
        <dbReference type="EMBL" id="CZR66699.1"/>
    </source>
</evidence>
<dbReference type="AlphaFoldDB" id="A0A1L7XNU1"/>
<dbReference type="Proteomes" id="UP000184330">
    <property type="component" value="Unassembled WGS sequence"/>
</dbReference>
<gene>
    <name evidence="3" type="ORF">PAC_16600</name>
</gene>
<dbReference type="InterPro" id="IPR045518">
    <property type="entry name" value="2EXR"/>
</dbReference>
<evidence type="ECO:0000259" key="2">
    <source>
        <dbReference type="Pfam" id="PF20150"/>
    </source>
</evidence>
<protein>
    <recommendedName>
        <fullName evidence="2">2EXR domain-containing protein</fullName>
    </recommendedName>
</protein>
<organism evidence="3 4">
    <name type="scientific">Phialocephala subalpina</name>
    <dbReference type="NCBI Taxonomy" id="576137"/>
    <lineage>
        <taxon>Eukaryota</taxon>
        <taxon>Fungi</taxon>
        <taxon>Dikarya</taxon>
        <taxon>Ascomycota</taxon>
        <taxon>Pezizomycotina</taxon>
        <taxon>Leotiomycetes</taxon>
        <taxon>Helotiales</taxon>
        <taxon>Mollisiaceae</taxon>
        <taxon>Phialocephala</taxon>
        <taxon>Phialocephala fortinii species complex</taxon>
    </lineage>
</organism>
<proteinExistence type="predicted"/>
<dbReference type="Pfam" id="PF20150">
    <property type="entry name" value="2EXR"/>
    <property type="match status" value="1"/>
</dbReference>
<sequence length="423" mass="48799">MDASKQAIKSIDNDVTLAKSENETVTCSSPPASISRVLEKFAGAGATIQVPVEFLTSLLTSVDNLKKEMSVMQRNIETLQIQNTELDNNLTVTRTDLQNLQKNSGVGFYLFPKLPLELQLLIWREALRVPRVIALQCYYERHGVQLIAMVKPRLPNPIREVCKDGRSEALKVQTSTFPAAWPEDDRGIPRMDPNKYVLRSNSYADILWFFRWAEDSEWEDGDIYQIANRLTEMNCRPRTIAISLDQWLSQLQRGEVDRAMHDYGRIQTRELIIVLTKNYLELDECSESIDVVFIEPPQESISSASSFQYLAWRENVNDNEERLDWKDGDDQTLTWKQLEEEAMQYLELEKSKYARRREDLLKAGSSEDAIDGDTAHTDAWDSSTWTVKNVRFMNATTMTQLREDETISTWSREDLRTKIIPPQ</sequence>
<dbReference type="EMBL" id="FJOG01000039">
    <property type="protein sequence ID" value="CZR66699.1"/>
    <property type="molecule type" value="Genomic_DNA"/>
</dbReference>
<keyword evidence="1" id="KW-0175">Coiled coil</keyword>
<feature type="coiled-coil region" evidence="1">
    <location>
        <begin position="55"/>
        <end position="103"/>
    </location>
</feature>
<accession>A0A1L7XNU1</accession>
<dbReference type="OrthoDB" id="3551986at2759"/>
<keyword evidence="4" id="KW-1185">Reference proteome</keyword>